<keyword evidence="2" id="KW-1185">Reference proteome</keyword>
<name>A0A0A0JQQ0_9MICO</name>
<comment type="caution">
    <text evidence="1">The sequence shown here is derived from an EMBL/GenBank/DDBJ whole genome shotgun (WGS) entry which is preliminary data.</text>
</comment>
<sequence length="213" mass="23964">MRDSTDPDHTTESSKHEDLEALALRMAINNHALIERESDSPYLEGRRSAFLLMAVAMETQEEPVFSRAVAQLRHALDGGVTEVEQLRDIITRSTGRSPTPTPTLEWLGPKAFNARHGDRGLDEDFGMRWGAKHDVRISFRRHPGATEGLLYAYDKTWDTYAVMEVSTSRTLVQRTYQRALATNPDMTAEHFARHHHTITAVARTTALARAVSP</sequence>
<organism evidence="1 2">
    <name type="scientific">Knoellia aerolata DSM 18566</name>
    <dbReference type="NCBI Taxonomy" id="1385519"/>
    <lineage>
        <taxon>Bacteria</taxon>
        <taxon>Bacillati</taxon>
        <taxon>Actinomycetota</taxon>
        <taxon>Actinomycetes</taxon>
        <taxon>Micrococcales</taxon>
        <taxon>Intrasporangiaceae</taxon>
        <taxon>Knoellia</taxon>
    </lineage>
</organism>
<evidence type="ECO:0000313" key="1">
    <source>
        <dbReference type="EMBL" id="KGN39810.1"/>
    </source>
</evidence>
<protein>
    <submittedName>
        <fullName evidence="1">Uncharacterized protein</fullName>
    </submittedName>
</protein>
<gene>
    <name evidence="1" type="ORF">N801_18940</name>
</gene>
<reference evidence="1 2" key="1">
    <citation type="submission" date="2013-08" db="EMBL/GenBank/DDBJ databases">
        <title>The genome sequence of Knoellia aerolata.</title>
        <authorList>
            <person name="Zhu W."/>
            <person name="Wang G."/>
        </authorList>
    </citation>
    <scope>NUCLEOTIDE SEQUENCE [LARGE SCALE GENOMIC DNA]</scope>
    <source>
        <strain evidence="1 2">DSM 18566</strain>
    </source>
</reference>
<dbReference type="RefSeq" id="WP_035940328.1">
    <property type="nucleotide sequence ID" value="NZ_AVPL01000070.1"/>
</dbReference>
<evidence type="ECO:0000313" key="2">
    <source>
        <dbReference type="Proteomes" id="UP000030013"/>
    </source>
</evidence>
<dbReference type="AlphaFoldDB" id="A0A0A0JQQ0"/>
<proteinExistence type="predicted"/>
<dbReference type="EMBL" id="AVPL01000070">
    <property type="protein sequence ID" value="KGN39810.1"/>
    <property type="molecule type" value="Genomic_DNA"/>
</dbReference>
<dbReference type="Proteomes" id="UP000030013">
    <property type="component" value="Unassembled WGS sequence"/>
</dbReference>
<dbReference type="eggNOG" id="ENOG50314RR">
    <property type="taxonomic scope" value="Bacteria"/>
</dbReference>
<accession>A0A0A0JQQ0</accession>